<protein>
    <submittedName>
        <fullName evidence="1">Uncharacterized protein</fullName>
    </submittedName>
</protein>
<proteinExistence type="predicted"/>
<keyword evidence="2" id="KW-1185">Reference proteome</keyword>
<comment type="caution">
    <text evidence="1">The sequence shown here is derived from an EMBL/GenBank/DDBJ whole genome shotgun (WGS) entry which is preliminary data.</text>
</comment>
<dbReference type="Gene3D" id="2.60.120.10">
    <property type="entry name" value="Jelly Rolls"/>
    <property type="match status" value="1"/>
</dbReference>
<evidence type="ECO:0000313" key="2">
    <source>
        <dbReference type="Proteomes" id="UP001140510"/>
    </source>
</evidence>
<dbReference type="InterPro" id="IPR014710">
    <property type="entry name" value="RmlC-like_jellyroll"/>
</dbReference>
<name>A0A9W9DAJ4_9PLEO</name>
<reference evidence="1" key="1">
    <citation type="submission" date="2022-10" db="EMBL/GenBank/DDBJ databases">
        <title>Tapping the CABI collections for fungal endophytes: first genome assemblies for Collariella, Neodidymelliopsis, Ascochyta clinopodiicola, Didymella pomorum, Didymosphaeria variabile, Neocosmospora piperis and Neocucurbitaria cava.</title>
        <authorList>
            <person name="Hill R."/>
        </authorList>
    </citation>
    <scope>NUCLEOTIDE SEQUENCE</scope>
    <source>
        <strain evidence="1">IMI 355091</strain>
    </source>
</reference>
<dbReference type="CDD" id="cd02208">
    <property type="entry name" value="cupin_RmlC-like"/>
    <property type="match status" value="1"/>
</dbReference>
<organism evidence="1 2">
    <name type="scientific">Didymella pomorum</name>
    <dbReference type="NCBI Taxonomy" id="749634"/>
    <lineage>
        <taxon>Eukaryota</taxon>
        <taxon>Fungi</taxon>
        <taxon>Dikarya</taxon>
        <taxon>Ascomycota</taxon>
        <taxon>Pezizomycotina</taxon>
        <taxon>Dothideomycetes</taxon>
        <taxon>Pleosporomycetidae</taxon>
        <taxon>Pleosporales</taxon>
        <taxon>Pleosporineae</taxon>
        <taxon>Didymellaceae</taxon>
        <taxon>Didymella</taxon>
    </lineage>
</organism>
<gene>
    <name evidence="1" type="ORF">N0V91_001877</name>
</gene>
<dbReference type="OrthoDB" id="9976870at2759"/>
<dbReference type="EMBL" id="JAPEVA010000008">
    <property type="protein sequence ID" value="KAJ4410393.1"/>
    <property type="molecule type" value="Genomic_DNA"/>
</dbReference>
<dbReference type="AlphaFoldDB" id="A0A9W9DAJ4"/>
<dbReference type="InterPro" id="IPR011051">
    <property type="entry name" value="RmlC_Cupin_sf"/>
</dbReference>
<dbReference type="Proteomes" id="UP001140510">
    <property type="component" value="Unassembled WGS sequence"/>
</dbReference>
<evidence type="ECO:0000313" key="1">
    <source>
        <dbReference type="EMBL" id="KAJ4410393.1"/>
    </source>
</evidence>
<dbReference type="SUPFAM" id="SSF51182">
    <property type="entry name" value="RmlC-like cupins"/>
    <property type="match status" value="1"/>
</dbReference>
<accession>A0A9W9DAJ4</accession>
<sequence length="231" mass="26056">MAPLSPDTVAAIKSAKTISGPHSLYNDTFILEFLEPPPALNATALMRSTYLCPSNKLGKAHPQAPPLHLHFSQAETFMVTKGIIGTTLDYEAKHQGWKAGTYHEISPWMPHCFWPHPDAQEDSTMYVWAHPDAGSDSMDRLFFENLLKYISDASEGKVKMDLVQVMVMQHATASALVVFPTAWWLGPLRWWVPWTLQAGISSVGKLFGYKALMKQYTGEEEWEDYLRTKRA</sequence>